<reference evidence="3" key="1">
    <citation type="submission" date="2022-11" db="UniProtKB">
        <authorList>
            <consortium name="WormBaseParasite"/>
        </authorList>
    </citation>
    <scope>IDENTIFICATION</scope>
</reference>
<dbReference type="AlphaFoldDB" id="A0A914DJ94"/>
<dbReference type="WBParaSite" id="ACRNAN_scaffold2858.g26221.t1">
    <property type="protein sequence ID" value="ACRNAN_scaffold2858.g26221.t1"/>
    <property type="gene ID" value="ACRNAN_scaffold2858.g26221"/>
</dbReference>
<feature type="domain" description="RYYR-CCHC" evidence="1">
    <location>
        <begin position="178"/>
        <end position="256"/>
    </location>
</feature>
<protein>
    <recommendedName>
        <fullName evidence="1">RYYR-CCHC domain-containing protein</fullName>
    </recommendedName>
</protein>
<evidence type="ECO:0000313" key="2">
    <source>
        <dbReference type="Proteomes" id="UP000887540"/>
    </source>
</evidence>
<evidence type="ECO:0000313" key="3">
    <source>
        <dbReference type="WBParaSite" id="ACRNAN_scaffold2858.g26221.t1"/>
    </source>
</evidence>
<sequence>MDVDNIGSILSTSSTADVIDRHSKVDSLEAVVSDENIKDGDILVRKLDSKPNVNVIRGATNPYSRKNPKPPFDIESEYSALLGFPAALAYLDSYIRGEILNFSDLRRLDYSRDLVLRLADKRRELNPPNEAQNRRRLLNLEKWANNALGIIPSRYLERKRDILAHQEESKVNSICKKGYLSDDLKPNLLMLQEDPAAGLRAFQLTCLDNDGSSAYECVGCKREETRETNETIPMLKISSDGLLETEYQSLKHHKNCVLASIPRFLADQLDKRARRQIALDLLPPHEAWREVKFMLYDQSI</sequence>
<proteinExistence type="predicted"/>
<dbReference type="Pfam" id="PF23674">
    <property type="entry name" value="RYYR-CCHC"/>
    <property type="match status" value="1"/>
</dbReference>
<dbReference type="Proteomes" id="UP000887540">
    <property type="component" value="Unplaced"/>
</dbReference>
<name>A0A914DJ94_9BILA</name>
<dbReference type="InterPro" id="IPR057001">
    <property type="entry name" value="RYYR-CCHC"/>
</dbReference>
<keyword evidence="2" id="KW-1185">Reference proteome</keyword>
<accession>A0A914DJ94</accession>
<organism evidence="2 3">
    <name type="scientific">Acrobeloides nanus</name>
    <dbReference type="NCBI Taxonomy" id="290746"/>
    <lineage>
        <taxon>Eukaryota</taxon>
        <taxon>Metazoa</taxon>
        <taxon>Ecdysozoa</taxon>
        <taxon>Nematoda</taxon>
        <taxon>Chromadorea</taxon>
        <taxon>Rhabditida</taxon>
        <taxon>Tylenchina</taxon>
        <taxon>Cephalobomorpha</taxon>
        <taxon>Cephaloboidea</taxon>
        <taxon>Cephalobidae</taxon>
        <taxon>Acrobeloides</taxon>
    </lineage>
</organism>
<evidence type="ECO:0000259" key="1">
    <source>
        <dbReference type="Pfam" id="PF23674"/>
    </source>
</evidence>